<comment type="caution">
    <text evidence="7">The sequence shown here is derived from an EMBL/GenBank/DDBJ whole genome shotgun (WGS) entry which is preliminary data.</text>
</comment>
<dbReference type="RefSeq" id="WP_160823866.1">
    <property type="nucleotide sequence ID" value="NZ_JBHSXE010000001.1"/>
</dbReference>
<keyword evidence="5" id="KW-0029">Amino-acid transport</keyword>
<evidence type="ECO:0000313" key="7">
    <source>
        <dbReference type="EMBL" id="MFC6879181.1"/>
    </source>
</evidence>
<evidence type="ECO:0000256" key="5">
    <source>
        <dbReference type="ARBA" id="ARBA00022970"/>
    </source>
</evidence>
<keyword evidence="4 7" id="KW-0067">ATP-binding</keyword>
<comment type="similarity">
    <text evidence="1">Belongs to the ABC transporter superfamily.</text>
</comment>
<dbReference type="InterPro" id="IPR027417">
    <property type="entry name" value="P-loop_NTPase"/>
</dbReference>
<protein>
    <submittedName>
        <fullName evidence="7">ABC transporter ATP-binding protein</fullName>
    </submittedName>
</protein>
<dbReference type="GO" id="GO:0005524">
    <property type="term" value="F:ATP binding"/>
    <property type="evidence" value="ECO:0007669"/>
    <property type="project" value="UniProtKB-KW"/>
</dbReference>
<sequence length="252" mass="25896">MTGHELKVEDLTVRYGGAVAVDAASLTARSGAVTAVVGPNGAGKTSLLLGVYGSVPARGRVVVDGADLSGLRALARARRGVAVVPQGRQLFPHLTVLENLKVMAETLRLPRGRADAALDRFPVLRTRARGLAGVLSGGEQQMLAISRALMAEPSVLLLDEMTTGLAPKIVQDIARTVAGLADDGVCVLLAEPTIGPLAGLIDRGHVLIRGRVVATAEDGGAALDEAYQRAMGATSTEFERLGGTGSAVAPQP</sequence>
<dbReference type="InterPro" id="IPR003593">
    <property type="entry name" value="AAA+_ATPase"/>
</dbReference>
<dbReference type="InterPro" id="IPR003439">
    <property type="entry name" value="ABC_transporter-like_ATP-bd"/>
</dbReference>
<evidence type="ECO:0000256" key="3">
    <source>
        <dbReference type="ARBA" id="ARBA00022741"/>
    </source>
</evidence>
<evidence type="ECO:0000256" key="2">
    <source>
        <dbReference type="ARBA" id="ARBA00022448"/>
    </source>
</evidence>
<dbReference type="EMBL" id="JBHSXS010000002">
    <property type="protein sequence ID" value="MFC6879181.1"/>
    <property type="molecule type" value="Genomic_DNA"/>
</dbReference>
<dbReference type="Proteomes" id="UP001596380">
    <property type="component" value="Unassembled WGS sequence"/>
</dbReference>
<dbReference type="PROSITE" id="PS50893">
    <property type="entry name" value="ABC_TRANSPORTER_2"/>
    <property type="match status" value="1"/>
</dbReference>
<dbReference type="PANTHER" id="PTHR43820:SF6">
    <property type="entry name" value="ABC TRANSPORTER ATP-BINDING PROTEIN"/>
    <property type="match status" value="1"/>
</dbReference>
<dbReference type="PROSITE" id="PS00211">
    <property type="entry name" value="ABC_TRANSPORTER_1"/>
    <property type="match status" value="1"/>
</dbReference>
<dbReference type="InterPro" id="IPR052156">
    <property type="entry name" value="BCAA_Transport_ATP-bd_LivF"/>
</dbReference>
<dbReference type="SUPFAM" id="SSF52540">
    <property type="entry name" value="P-loop containing nucleoside triphosphate hydrolases"/>
    <property type="match status" value="1"/>
</dbReference>
<evidence type="ECO:0000256" key="1">
    <source>
        <dbReference type="ARBA" id="ARBA00005417"/>
    </source>
</evidence>
<dbReference type="Pfam" id="PF00005">
    <property type="entry name" value="ABC_tran"/>
    <property type="match status" value="1"/>
</dbReference>
<feature type="domain" description="ABC transporter" evidence="6">
    <location>
        <begin position="6"/>
        <end position="234"/>
    </location>
</feature>
<proteinExistence type="inferred from homology"/>
<dbReference type="SMART" id="SM00382">
    <property type="entry name" value="AAA"/>
    <property type="match status" value="1"/>
</dbReference>
<reference evidence="8" key="1">
    <citation type="journal article" date="2019" name="Int. J. Syst. Evol. Microbiol.">
        <title>The Global Catalogue of Microorganisms (GCM) 10K type strain sequencing project: providing services to taxonomists for standard genome sequencing and annotation.</title>
        <authorList>
            <consortium name="The Broad Institute Genomics Platform"/>
            <consortium name="The Broad Institute Genome Sequencing Center for Infectious Disease"/>
            <person name="Wu L."/>
            <person name="Ma J."/>
        </authorList>
    </citation>
    <scope>NUCLEOTIDE SEQUENCE [LARGE SCALE GENOMIC DNA]</scope>
    <source>
        <strain evidence="8">JCM 3369</strain>
    </source>
</reference>
<keyword evidence="2" id="KW-0813">Transport</keyword>
<name>A0ABW2CBR4_9ACTN</name>
<keyword evidence="8" id="KW-1185">Reference proteome</keyword>
<evidence type="ECO:0000313" key="8">
    <source>
        <dbReference type="Proteomes" id="UP001596380"/>
    </source>
</evidence>
<dbReference type="PANTHER" id="PTHR43820">
    <property type="entry name" value="HIGH-AFFINITY BRANCHED-CHAIN AMINO ACID TRANSPORT ATP-BINDING PROTEIN LIVF"/>
    <property type="match status" value="1"/>
</dbReference>
<gene>
    <name evidence="7" type="ORF">ACFQKB_05305</name>
</gene>
<evidence type="ECO:0000256" key="4">
    <source>
        <dbReference type="ARBA" id="ARBA00022840"/>
    </source>
</evidence>
<accession>A0ABW2CBR4</accession>
<keyword evidence="3" id="KW-0547">Nucleotide-binding</keyword>
<evidence type="ECO:0000259" key="6">
    <source>
        <dbReference type="PROSITE" id="PS50893"/>
    </source>
</evidence>
<dbReference type="Gene3D" id="3.40.50.300">
    <property type="entry name" value="P-loop containing nucleotide triphosphate hydrolases"/>
    <property type="match status" value="1"/>
</dbReference>
<dbReference type="InterPro" id="IPR017871">
    <property type="entry name" value="ABC_transporter-like_CS"/>
</dbReference>
<organism evidence="7 8">
    <name type="scientific">Actinomadura yumaensis</name>
    <dbReference type="NCBI Taxonomy" id="111807"/>
    <lineage>
        <taxon>Bacteria</taxon>
        <taxon>Bacillati</taxon>
        <taxon>Actinomycetota</taxon>
        <taxon>Actinomycetes</taxon>
        <taxon>Streptosporangiales</taxon>
        <taxon>Thermomonosporaceae</taxon>
        <taxon>Actinomadura</taxon>
    </lineage>
</organism>